<protein>
    <submittedName>
        <fullName evidence="11">2-keto-3-deoxygluconate permease</fullName>
    </submittedName>
</protein>
<keyword evidence="7 9" id="KW-1133">Transmembrane helix</keyword>
<dbReference type="GeneID" id="35766865"/>
<proteinExistence type="inferred from homology"/>
<evidence type="ECO:0000313" key="13">
    <source>
        <dbReference type="Proteomes" id="UP001069145"/>
    </source>
</evidence>
<accession>A0A0X8FFU4</accession>
<feature type="transmembrane region" description="Helical" evidence="9">
    <location>
        <begin position="194"/>
        <end position="213"/>
    </location>
</feature>
<evidence type="ECO:0000256" key="7">
    <source>
        <dbReference type="ARBA" id="ARBA00022989"/>
    </source>
</evidence>
<keyword evidence="6" id="KW-0769">Symport</keyword>
<dbReference type="RefSeq" id="WP_060778758.1">
    <property type="nucleotide sequence ID" value="NZ_CAJHLF010000004.1"/>
</dbReference>
<organism evidence="11 12">
    <name type="scientific">Aerococcus urinae</name>
    <dbReference type="NCBI Taxonomy" id="1376"/>
    <lineage>
        <taxon>Bacteria</taxon>
        <taxon>Bacillati</taxon>
        <taxon>Bacillota</taxon>
        <taxon>Bacilli</taxon>
        <taxon>Lactobacillales</taxon>
        <taxon>Aerococcaceae</taxon>
        <taxon>Aerococcus</taxon>
    </lineage>
</organism>
<keyword evidence="2" id="KW-0813">Transport</keyword>
<feature type="transmembrane region" description="Helical" evidence="9">
    <location>
        <begin position="76"/>
        <end position="96"/>
    </location>
</feature>
<evidence type="ECO:0000313" key="12">
    <source>
        <dbReference type="Proteomes" id="UP000594771"/>
    </source>
</evidence>
<evidence type="ECO:0000256" key="9">
    <source>
        <dbReference type="SAM" id="Phobius"/>
    </source>
</evidence>
<dbReference type="Pfam" id="PF03812">
    <property type="entry name" value="KdgT"/>
    <property type="match status" value="1"/>
</dbReference>
<keyword evidence="13" id="KW-1185">Reference proteome</keyword>
<comment type="similarity">
    <text evidence="1">Belongs to the KdgT transporter family.</text>
</comment>
<dbReference type="EMBL" id="JAOTML010000002">
    <property type="protein sequence ID" value="MCY3052814.1"/>
    <property type="molecule type" value="Genomic_DNA"/>
</dbReference>
<sequence>MKIEKSIAKIPGGNIIVPLLAGTLLNTLWPTAHEYFGGVTGAYLTGSSAVLFCFFFCVGASVNLNASGGYIAKKGLLLSGGRLLIALALGLILGAILPAEGIQSGLLTGVSTLAVVTAFSQTNGGLYVSIIPEGREYDLAAFPMIAIQSGPFFTMLILGLTGASFPFGSIISTLLPFALGLIGGSLDPDVREKYAPGVGILIPFFIFALGYTLNFKTIFQAGLSGVIIGVAVVLVTGGLLSFLDIKWLGSDGVAGWAQSSTAGAAVAVPAVIAGISEQFQPVAVSATAIVATSVIVTAILTPLVTSWARKQAEKKKLPEAPAEVLKEVKK</sequence>
<evidence type="ECO:0000256" key="5">
    <source>
        <dbReference type="ARBA" id="ARBA00022692"/>
    </source>
</evidence>
<feature type="transmembrane region" description="Helical" evidence="9">
    <location>
        <begin position="12"/>
        <end position="29"/>
    </location>
</feature>
<keyword evidence="8 9" id="KW-0472">Membrane</keyword>
<keyword evidence="5 9" id="KW-0812">Transmembrane</keyword>
<dbReference type="OrthoDB" id="2833at2"/>
<keyword evidence="3" id="KW-1003">Cell membrane</keyword>
<name>A0A0X8FFU4_9LACT</name>
<dbReference type="Proteomes" id="UP000594771">
    <property type="component" value="Chromosome"/>
</dbReference>
<dbReference type="Proteomes" id="UP001069145">
    <property type="component" value="Unassembled WGS sequence"/>
</dbReference>
<gene>
    <name evidence="11" type="ORF">I6G68_02520</name>
    <name evidence="10" type="ORF">ODY43_02335</name>
</gene>
<feature type="transmembrane region" description="Helical" evidence="9">
    <location>
        <begin position="41"/>
        <end position="64"/>
    </location>
</feature>
<evidence type="ECO:0000313" key="10">
    <source>
        <dbReference type="EMBL" id="MCY3052814.1"/>
    </source>
</evidence>
<dbReference type="InterPro" id="IPR004684">
    <property type="entry name" value="2keto-3dGluconate_permease"/>
</dbReference>
<evidence type="ECO:0000256" key="2">
    <source>
        <dbReference type="ARBA" id="ARBA00022448"/>
    </source>
</evidence>
<evidence type="ECO:0000256" key="6">
    <source>
        <dbReference type="ARBA" id="ARBA00022847"/>
    </source>
</evidence>
<feature type="transmembrane region" description="Helical" evidence="9">
    <location>
        <begin position="255"/>
        <end position="276"/>
    </location>
</feature>
<reference evidence="10" key="2">
    <citation type="submission" date="2022-09" db="EMBL/GenBank/DDBJ databases">
        <title>Aerococcus urinae taxonomy study.</title>
        <authorList>
            <person name="Christensen J."/>
            <person name="Senneby E."/>
        </authorList>
    </citation>
    <scope>NUCLEOTIDE SEQUENCE</scope>
    <source>
        <strain evidence="10">NLD-066-U95</strain>
    </source>
</reference>
<dbReference type="AlphaFoldDB" id="A0A0X8FFU4"/>
<feature type="transmembrane region" description="Helical" evidence="9">
    <location>
        <begin position="282"/>
        <end position="308"/>
    </location>
</feature>
<evidence type="ECO:0000256" key="1">
    <source>
        <dbReference type="ARBA" id="ARBA00006430"/>
    </source>
</evidence>
<evidence type="ECO:0000256" key="4">
    <source>
        <dbReference type="ARBA" id="ARBA00022597"/>
    </source>
</evidence>
<dbReference type="GO" id="GO:0015649">
    <property type="term" value="F:2-keto-3-deoxygluconate:proton symporter activity"/>
    <property type="evidence" value="ECO:0007669"/>
    <property type="project" value="InterPro"/>
</dbReference>
<evidence type="ECO:0000256" key="8">
    <source>
        <dbReference type="ARBA" id="ARBA00023136"/>
    </source>
</evidence>
<dbReference type="GO" id="GO:0016020">
    <property type="term" value="C:membrane"/>
    <property type="evidence" value="ECO:0007669"/>
    <property type="project" value="InterPro"/>
</dbReference>
<dbReference type="KEGG" id="aun:AWM73_07500"/>
<evidence type="ECO:0000313" key="11">
    <source>
        <dbReference type="EMBL" id="QPS01970.1"/>
    </source>
</evidence>
<keyword evidence="4" id="KW-0762">Sugar transport</keyword>
<dbReference type="EMBL" id="CP065662">
    <property type="protein sequence ID" value="QPS01970.1"/>
    <property type="molecule type" value="Genomic_DNA"/>
</dbReference>
<feature type="transmembrane region" description="Helical" evidence="9">
    <location>
        <begin position="219"/>
        <end position="243"/>
    </location>
</feature>
<evidence type="ECO:0000256" key="3">
    <source>
        <dbReference type="ARBA" id="ARBA00022475"/>
    </source>
</evidence>
<reference evidence="11 12" key="1">
    <citation type="submission" date="2020-12" db="EMBL/GenBank/DDBJ databases">
        <title>FDA dAtabase for Regulatory Grade micrObial Sequences (FDA-ARGOS): Supporting development and validation of Infectious Disease Dx tests.</title>
        <authorList>
            <person name="Sproer C."/>
            <person name="Gronow S."/>
            <person name="Severitt S."/>
            <person name="Schroder I."/>
            <person name="Tallon L."/>
            <person name="Sadzewicz L."/>
            <person name="Zhao X."/>
            <person name="Boylan J."/>
            <person name="Ott S."/>
            <person name="Bowen H."/>
            <person name="Vavikolanu K."/>
            <person name="Mehta A."/>
            <person name="Aluvathingal J."/>
            <person name="Nadendla S."/>
            <person name="Lowell S."/>
            <person name="Myers T."/>
            <person name="Yan Y."/>
            <person name="Sichtig H."/>
        </authorList>
    </citation>
    <scope>NUCLEOTIDE SEQUENCE [LARGE SCALE GENOMIC DNA]</scope>
    <source>
        <strain evidence="11 12">FDAARGOS_911</strain>
    </source>
</reference>